<feature type="region of interest" description="Disordered" evidence="2">
    <location>
        <begin position="1401"/>
        <end position="1420"/>
    </location>
</feature>
<dbReference type="SMART" id="SM00306">
    <property type="entry name" value="HintN"/>
    <property type="match status" value="1"/>
</dbReference>
<dbReference type="EMBL" id="BAABAS010000004">
    <property type="protein sequence ID" value="GAA4227274.1"/>
    <property type="molecule type" value="Genomic_DNA"/>
</dbReference>
<dbReference type="InterPro" id="IPR036844">
    <property type="entry name" value="Hint_dom_sf"/>
</dbReference>
<evidence type="ECO:0000313" key="5">
    <source>
        <dbReference type="EMBL" id="GAA4227274.1"/>
    </source>
</evidence>
<dbReference type="SUPFAM" id="SSF51294">
    <property type="entry name" value="Hedgehog/intein (Hint) domain"/>
    <property type="match status" value="1"/>
</dbReference>
<organism evidence="5 6">
    <name type="scientific">Actinomadura meridiana</name>
    <dbReference type="NCBI Taxonomy" id="559626"/>
    <lineage>
        <taxon>Bacteria</taxon>
        <taxon>Bacillati</taxon>
        <taxon>Actinomycetota</taxon>
        <taxon>Actinomycetes</taxon>
        <taxon>Streptosporangiales</taxon>
        <taxon>Thermomonosporaceae</taxon>
        <taxon>Actinomadura</taxon>
    </lineage>
</organism>
<feature type="chain" id="PRO_5046611407" evidence="3">
    <location>
        <begin position="40"/>
        <end position="2300"/>
    </location>
</feature>
<evidence type="ECO:0000313" key="6">
    <source>
        <dbReference type="Proteomes" id="UP001501710"/>
    </source>
</evidence>
<dbReference type="RefSeq" id="WP_344891716.1">
    <property type="nucleotide sequence ID" value="NZ_BAABAS010000004.1"/>
</dbReference>
<dbReference type="Proteomes" id="UP001501710">
    <property type="component" value="Unassembled WGS sequence"/>
</dbReference>
<proteinExistence type="predicted"/>
<feature type="compositionally biased region" description="Polar residues" evidence="2">
    <location>
        <begin position="1595"/>
        <end position="1613"/>
    </location>
</feature>
<dbReference type="Gene3D" id="2.170.16.10">
    <property type="entry name" value="Hedgehog/Intein (Hint) domain"/>
    <property type="match status" value="1"/>
</dbReference>
<feature type="compositionally biased region" description="Low complexity" evidence="2">
    <location>
        <begin position="68"/>
        <end position="86"/>
    </location>
</feature>
<dbReference type="PANTHER" id="PTHR32305">
    <property type="match status" value="1"/>
</dbReference>
<comment type="caution">
    <text evidence="5">The sequence shown here is derived from an EMBL/GenBank/DDBJ whole genome shotgun (WGS) entry which is preliminary data.</text>
</comment>
<accession>A0ABP8BVX6</accession>
<feature type="region of interest" description="Disordered" evidence="2">
    <location>
        <begin position="1638"/>
        <end position="1662"/>
    </location>
</feature>
<feature type="compositionally biased region" description="Basic and acidic residues" evidence="2">
    <location>
        <begin position="48"/>
        <end position="60"/>
    </location>
</feature>
<dbReference type="InterPro" id="IPR006530">
    <property type="entry name" value="YD"/>
</dbReference>
<dbReference type="Pfam" id="PF07591">
    <property type="entry name" value="PT-HINT"/>
    <property type="match status" value="1"/>
</dbReference>
<keyword evidence="3" id="KW-0732">Signal</keyword>
<evidence type="ECO:0000256" key="3">
    <source>
        <dbReference type="SAM" id="SignalP"/>
    </source>
</evidence>
<name>A0ABP8BVX6_9ACTN</name>
<feature type="compositionally biased region" description="Polar residues" evidence="2">
    <location>
        <begin position="1650"/>
        <end position="1662"/>
    </location>
</feature>
<feature type="domain" description="Hint" evidence="4">
    <location>
        <begin position="2013"/>
        <end position="2138"/>
    </location>
</feature>
<dbReference type="Pfam" id="PF05593">
    <property type="entry name" value="RHS_repeat"/>
    <property type="match status" value="2"/>
</dbReference>
<feature type="region of interest" description="Disordered" evidence="2">
    <location>
        <begin position="1595"/>
        <end position="1616"/>
    </location>
</feature>
<keyword evidence="6" id="KW-1185">Reference proteome</keyword>
<dbReference type="InterPro" id="IPR022385">
    <property type="entry name" value="Rhs_assc_core"/>
</dbReference>
<protein>
    <submittedName>
        <fullName evidence="5">RHS repeat-associated core domain-containing protein</fullName>
    </submittedName>
</protein>
<feature type="region of interest" description="Disordered" evidence="2">
    <location>
        <begin position="1766"/>
        <end position="1791"/>
    </location>
</feature>
<reference evidence="6" key="1">
    <citation type="journal article" date="2019" name="Int. J. Syst. Evol. Microbiol.">
        <title>The Global Catalogue of Microorganisms (GCM) 10K type strain sequencing project: providing services to taxonomists for standard genome sequencing and annotation.</title>
        <authorList>
            <consortium name="The Broad Institute Genomics Platform"/>
            <consortium name="The Broad Institute Genome Sequencing Center for Infectious Disease"/>
            <person name="Wu L."/>
            <person name="Ma J."/>
        </authorList>
    </citation>
    <scope>NUCLEOTIDE SEQUENCE [LARGE SCALE GENOMIC DNA]</scope>
    <source>
        <strain evidence="6">JCM 17440</strain>
    </source>
</reference>
<sequence length="2300" mass="248152">MVTMSRRQIFAIRWPLRHLAAGMTVVLAVGLASAPAAQADPPHSKRPKVADHERTVEGKASKVRPRSPDAAGKPGPAARAAWPKPGTVEIVAPGREVARSGSSQGVVRAEGSPVALAPPGPAVSAAQAGPVLRGPVNVAVLDRATAARAGVEGLLFTLTAPGRGRVGVRVDYAAFAQAFGGSYGSRLRLVQLPGCAVIAPVKPECRASSPIPSTNSGESRTLAADVTTTSGTPTVLAAVAAPAGSQGDYSATKLQPSATWKASGNTGDFTWSYPIKGAPVPGGLVPGVALAYSAQSVDGRTTNANSQPSWVGEGFDFWPGFIEQGYKPCAEDGAPKDPQGRSPGDLCWGYENATVTWNGKGGELVKATDGTWRLKNDDGTKFEKLTSLDTGNGDHEGEYWKVTTTDGTRYYFGLNRLPGFGSGGPESNSAWTVPVFGDDAAEPCHKDSGFADSWCQQAWRWNLDMVVDPHDNAAIYLYDKETNYYGRNLKPADATPYTRGGYLKSIEYGLRGDNVFAGAPPAYIQFDKAERCIPTATFDCAPAKIDTSPDQWWDVPWDMNCTAGQECKDGHGSTTPTFWTRYRLKKITTRINRGAGWPARDVDSWTLDHHWGAVNDERDLLLKEVQHTGLAGATTADDIALPKVTFNHEQKANRLDQAGDGLPAYIRYRVTKVFDESGGELDINYSDPECSRASPPTPQTNTKRCYPLLYQVPGSPTPVSDWFNKYVVTSVVQKDRTGHAPDMATQYQYLGGAAWHFDDDDGLTREKNKTWSQWRGYGQVRVTTGSPAAPSTQTDTYYLRGMHGDRAGPDGGTKTVTVPDGEGGTHTDAEGLDGFELKTVHYTAPGGSVHDKTVNTPWRQQTASRTRSWGTVTATAVQVGTVNSWLAMDGGAWRQTRSINEFETDFTGVGRVKTVNDLADVAVTEDDRCTRTEYADNTGKWMLAYPSRMETVAVACTQEPDRSKHVLSDARTYYDNGDLGAEPSKGDVTKTEKIAEHDGSHATYVTDKQATFDTWGRPLTVTDALGQTTTTRYTQTQGLTTKTVTTTPPATPGDASTALTTIQVLDPAWGAPTSETEPNNLRTDLAYDALGRLQKVWRPDRSKAQNQTPSLEFGYQVAEGQIVAITTKTLKNDGTQRIGSIDLLDGWLRARQTQVLGPDGRLITDTLYDDRGEVSRNYDFYSAAGAPTTALFTATDPANIETQAHHTYDGLGRKTVERLMVGDGELKEKWRTTTTYGGNWTAVDPPAGATPTAEFTDARGQVIERRQYQGAGPTGTYDGTAYGYDRAGNLTKITDPSGTIWSRVFDLRGRTTSATDPDSGTTALTYDDLDRVTSSTDARDRTLVTSYDGLGRRTQLRDGSGTGNVLASWAYDTATRGKGLLASSTRHGEGGDYVTRVPGYDPLGRPESTQITVPSSEGPLGGTYTFGQTYNLDGTLNQETLPAAGGLPAETLSHGYDAYLRPTRLSSELATYVGTTGYTPTGKPKLLEFGATGKRIWNEITWEHGTQRLATSRSYRENIAGDLRNATYGYDDAGNILNLSDVTTAGTDTQCFRHDYLQRLTDAWTVNNPTCPQTPGASAGPAPYRFHYTYKTDGNRSTEQSYKPDGTLQSTRTFRYHGDPGVDGSVKGHMLGKVDQTGANPFTGPDTNDENYTYDPSGNPATRTIGDSTQTLTWNTEGDLTKIAENATVTGFVYDANGNRLLRKDPGGTTLYLPGTELRRTTGSDTVTGTRYYDHLDQTVAMRDALGVRHLTEDHQGTSNVAVNATDQQSTTRRFTPFGQPRGTDEHQTWPGERGFVGGTADPSGLTHLGAREYDPNTGRFISGDPVMNVADPQQLNGYSYGGNNPVTDADPSGLCPPDRCGPGVMNVGHDKPATTGGCGLQECGPANYVPKPAPSTSHGCTAGQAYMVAVCGDSRMTSLSMADNPKPPVANPSFGQVLHDAFSIWGEWLGYPDLKNCVTGKSKAACVWTVVSIIPVFGKDLKPFLRALAKLRRAEERADPVIDLARHADGPCNSFVPETKVLMADGSHKPIEEIKSGDMVLATDPSTGETSVEPVLDTITTKGDKKLVQLTIDANARLLPGGQDDNPEHASLVLKRKQPKSGVVIATDQHPFWVAGDINTWVKATDLKPGMWLRTSAGTYVQITATNHTTAAHQRVHNLTIAIANTYYVLADNTPVLVHNSTKCGDIALGLSEFEGDPLHLHEFATSTGATHYHDWPSQGEDWVNEFKEFVTDGETNIHFNLNGIDDPVAAARAGSGLDPIFDGHSTAWELSFIRDNPKSWSRVIFYRSGEPVANPFAP</sequence>
<dbReference type="Gene3D" id="2.180.10.10">
    <property type="entry name" value="RHS repeat-associated core"/>
    <property type="match status" value="2"/>
</dbReference>
<feature type="signal peptide" evidence="3">
    <location>
        <begin position="1"/>
        <end position="39"/>
    </location>
</feature>
<keyword evidence="1" id="KW-0677">Repeat</keyword>
<dbReference type="InterPro" id="IPR003587">
    <property type="entry name" value="Hint_dom_N"/>
</dbReference>
<dbReference type="Pfam" id="PF25023">
    <property type="entry name" value="TEN_YD-shell"/>
    <property type="match status" value="1"/>
</dbReference>
<feature type="region of interest" description="Disordered" evidence="2">
    <location>
        <begin position="35"/>
        <end position="86"/>
    </location>
</feature>
<evidence type="ECO:0000256" key="1">
    <source>
        <dbReference type="ARBA" id="ARBA00022737"/>
    </source>
</evidence>
<dbReference type="CDD" id="cd00081">
    <property type="entry name" value="Hint"/>
    <property type="match status" value="1"/>
</dbReference>
<evidence type="ECO:0000256" key="2">
    <source>
        <dbReference type="SAM" id="MobiDB-lite"/>
    </source>
</evidence>
<dbReference type="NCBIfam" id="TIGR01643">
    <property type="entry name" value="YD_repeat_2x"/>
    <property type="match status" value="1"/>
</dbReference>
<dbReference type="PANTHER" id="PTHR32305:SF17">
    <property type="entry name" value="TRNA NUCLEASE WAPA"/>
    <property type="match status" value="1"/>
</dbReference>
<dbReference type="InterPro" id="IPR050708">
    <property type="entry name" value="T6SS_VgrG/RHS"/>
</dbReference>
<dbReference type="InterPro" id="IPR031325">
    <property type="entry name" value="RHS_repeat"/>
</dbReference>
<dbReference type="NCBIfam" id="TIGR03696">
    <property type="entry name" value="Rhs_assc_core"/>
    <property type="match status" value="1"/>
</dbReference>
<dbReference type="InterPro" id="IPR056823">
    <property type="entry name" value="TEN-like_YD-shell"/>
</dbReference>
<evidence type="ECO:0000259" key="4">
    <source>
        <dbReference type="SMART" id="SM00306"/>
    </source>
</evidence>
<gene>
    <name evidence="5" type="ORF">GCM10022254_14560</name>
</gene>